<gene>
    <name evidence="1" type="ORF">LTS18_012725</name>
</gene>
<comment type="caution">
    <text evidence="1">The sequence shown here is derived from an EMBL/GenBank/DDBJ whole genome shotgun (WGS) entry which is preliminary data.</text>
</comment>
<name>A0ACC3DC16_9PEZI</name>
<dbReference type="Proteomes" id="UP001186974">
    <property type="component" value="Unassembled WGS sequence"/>
</dbReference>
<organism evidence="1 2">
    <name type="scientific">Coniosporium uncinatum</name>
    <dbReference type="NCBI Taxonomy" id="93489"/>
    <lineage>
        <taxon>Eukaryota</taxon>
        <taxon>Fungi</taxon>
        <taxon>Dikarya</taxon>
        <taxon>Ascomycota</taxon>
        <taxon>Pezizomycotina</taxon>
        <taxon>Dothideomycetes</taxon>
        <taxon>Dothideomycetes incertae sedis</taxon>
        <taxon>Coniosporium</taxon>
    </lineage>
</organism>
<evidence type="ECO:0000313" key="1">
    <source>
        <dbReference type="EMBL" id="KAK3065045.1"/>
    </source>
</evidence>
<dbReference type="EMBL" id="JAWDJW010006372">
    <property type="protein sequence ID" value="KAK3065045.1"/>
    <property type="molecule type" value="Genomic_DNA"/>
</dbReference>
<proteinExistence type="predicted"/>
<sequence>MNLVEAICEVEFGEFHMAQFVVLLVFRPAMASLGEILLTRLGHGYTTDGGGFNYYLAGRSNRSALNFTTDDWAKFLNYAFAHSPLKENAEQEFRRMQAVISENARKSQEAEALLAQRRAELKQWRELLTLQAKVDQADVALRETRHSLQEAAPTISASEAERGECSEVAPSRADVVADVAKVVKFTAFLEAMVAVTRWGT</sequence>
<evidence type="ECO:0000313" key="2">
    <source>
        <dbReference type="Proteomes" id="UP001186974"/>
    </source>
</evidence>
<accession>A0ACC3DC16</accession>
<keyword evidence="2" id="KW-1185">Reference proteome</keyword>
<protein>
    <submittedName>
        <fullName evidence="1">Uncharacterized protein</fullName>
    </submittedName>
</protein>
<reference evidence="1" key="1">
    <citation type="submission" date="2024-09" db="EMBL/GenBank/DDBJ databases">
        <title>Black Yeasts Isolated from many extreme environments.</title>
        <authorList>
            <person name="Coleine C."/>
            <person name="Stajich J.E."/>
            <person name="Selbmann L."/>
        </authorList>
    </citation>
    <scope>NUCLEOTIDE SEQUENCE</scope>
    <source>
        <strain evidence="1">CCFEE 5737</strain>
    </source>
</reference>